<evidence type="ECO:0000259" key="10">
    <source>
        <dbReference type="Pfam" id="PF02463"/>
    </source>
</evidence>
<dbReference type="Proteomes" id="UP000250028">
    <property type="component" value="Unassembled WGS sequence"/>
</dbReference>
<comment type="function">
    <text evidence="1 9">May be involved in recombinational repair of damaged DNA.</text>
</comment>
<evidence type="ECO:0000256" key="4">
    <source>
        <dbReference type="ARBA" id="ARBA00022741"/>
    </source>
</evidence>
<dbReference type="GO" id="GO:0006310">
    <property type="term" value="P:DNA recombination"/>
    <property type="evidence" value="ECO:0007669"/>
    <property type="project" value="InterPro"/>
</dbReference>
<keyword evidence="4" id="KW-0547">Nucleotide-binding</keyword>
<evidence type="ECO:0000256" key="2">
    <source>
        <dbReference type="ARBA" id="ARBA00009441"/>
    </source>
</evidence>
<keyword evidence="5 9" id="KW-0227">DNA damage</keyword>
<dbReference type="Gene3D" id="3.40.50.300">
    <property type="entry name" value="P-loop containing nucleotide triphosphate hydrolases"/>
    <property type="match status" value="2"/>
</dbReference>
<dbReference type="OrthoDB" id="9806954at2"/>
<dbReference type="PANTHER" id="PTHR11059:SF0">
    <property type="entry name" value="DNA REPAIR PROTEIN RECN"/>
    <property type="match status" value="1"/>
</dbReference>
<evidence type="ECO:0000256" key="3">
    <source>
        <dbReference type="ARBA" id="ARBA00021315"/>
    </source>
</evidence>
<dbReference type="PANTHER" id="PTHR11059">
    <property type="entry name" value="DNA REPAIR PROTEIN RECN"/>
    <property type="match status" value="1"/>
</dbReference>
<dbReference type="GO" id="GO:0005524">
    <property type="term" value="F:ATP binding"/>
    <property type="evidence" value="ECO:0007669"/>
    <property type="project" value="UniProtKB-KW"/>
</dbReference>
<dbReference type="InterPro" id="IPR003395">
    <property type="entry name" value="RecF/RecN/SMC_N"/>
</dbReference>
<dbReference type="EMBL" id="UESZ01000001">
    <property type="protein sequence ID" value="SSA34195.1"/>
    <property type="molecule type" value="Genomic_DNA"/>
</dbReference>
<feature type="domain" description="RecF/RecN/SMC N-terminal" evidence="10">
    <location>
        <begin position="2"/>
        <end position="525"/>
    </location>
</feature>
<dbReference type="NCBIfam" id="TIGR00634">
    <property type="entry name" value="recN"/>
    <property type="match status" value="1"/>
</dbReference>
<dbReference type="PIRSF" id="PIRSF003128">
    <property type="entry name" value="RecN"/>
    <property type="match status" value="1"/>
</dbReference>
<evidence type="ECO:0000256" key="7">
    <source>
        <dbReference type="ARBA" id="ARBA00023204"/>
    </source>
</evidence>
<evidence type="ECO:0000256" key="1">
    <source>
        <dbReference type="ARBA" id="ARBA00003618"/>
    </source>
</evidence>
<keyword evidence="6" id="KW-0067">ATP-binding</keyword>
<dbReference type="GO" id="GO:0009432">
    <property type="term" value="P:SOS response"/>
    <property type="evidence" value="ECO:0007669"/>
    <property type="project" value="TreeGrafter"/>
</dbReference>
<name>A0A2Y8ZQJ0_9MICO</name>
<dbReference type="GO" id="GO:0006281">
    <property type="term" value="P:DNA repair"/>
    <property type="evidence" value="ECO:0007669"/>
    <property type="project" value="UniProtKB-KW"/>
</dbReference>
<evidence type="ECO:0000313" key="12">
    <source>
        <dbReference type="Proteomes" id="UP000250028"/>
    </source>
</evidence>
<dbReference type="Pfam" id="PF02463">
    <property type="entry name" value="SMC_N"/>
    <property type="match status" value="1"/>
</dbReference>
<evidence type="ECO:0000256" key="6">
    <source>
        <dbReference type="ARBA" id="ARBA00022840"/>
    </source>
</evidence>
<dbReference type="FunFam" id="3.40.50.300:FF:000356">
    <property type="entry name" value="DNA repair protein RecN"/>
    <property type="match status" value="1"/>
</dbReference>
<keyword evidence="7 9" id="KW-0234">DNA repair</keyword>
<dbReference type="InterPro" id="IPR004604">
    <property type="entry name" value="DNA_recomb/repair_RecN"/>
</dbReference>
<accession>A0A2Y8ZQJ0</accession>
<dbReference type="GO" id="GO:0043590">
    <property type="term" value="C:bacterial nucleoid"/>
    <property type="evidence" value="ECO:0007669"/>
    <property type="project" value="TreeGrafter"/>
</dbReference>
<evidence type="ECO:0000256" key="8">
    <source>
        <dbReference type="ARBA" id="ARBA00033408"/>
    </source>
</evidence>
<evidence type="ECO:0000313" key="11">
    <source>
        <dbReference type="EMBL" id="SSA34195.1"/>
    </source>
</evidence>
<protein>
    <recommendedName>
        <fullName evidence="3 9">DNA repair protein RecN</fullName>
    </recommendedName>
    <alternativeName>
        <fullName evidence="8 9">Recombination protein N</fullName>
    </alternativeName>
</protein>
<sequence>MLRELRIRNLGVIEDAALELSPGLNVLTGETGAGKTMVVQSLGMLLGQRADPALVRAGAERASVEGITELAVDHPAATRALEAGAQIDDGELILQRSVTTGGRSRAIIGGATSPIGVLREVGEHIVAVHGQADQWRLARADQHRAVLDDFGRRHGRTLARALESYRSAYAEWQATRTELAALQTDSQTRTLRLDQLTSALQDIERVDPQPGEDEALVAEASRLDHVELLRETTSQAHRELAGDDDGGEPVPHVLGSLSTAGHALGTAAEYDAGLADLVGRVRELSVLAADVAADLGGYLADLPSDPQRLAWVQQRRSELNHLTRRYGSTVDEVLAFAESAAAEVATLDGGDERLTQLREQLPVLQKAAVQRAGELTAARRAAAKALGKAVNAELGRLAMGSAQLHVDVTPREPVQEQLTADGADEVSIELSSAPGQPSRSVAKAASGGELSRIMLALEVVLGADDVPTFVFDEVDAGVGGAAAHEIGARLADLAHSAQVIVVTHLPQVAAYADHHLVVHKQSDGAVTQSDVTVVDGEQRVAELARMLGGVADSRPAREHARELLSVARER</sequence>
<keyword evidence="12" id="KW-1185">Reference proteome</keyword>
<dbReference type="AlphaFoldDB" id="A0A2Y8ZQJ0"/>
<dbReference type="FunFam" id="3.40.50.300:FF:000319">
    <property type="entry name" value="DNA repair protein RecN"/>
    <property type="match status" value="1"/>
</dbReference>
<dbReference type="InterPro" id="IPR027417">
    <property type="entry name" value="P-loop_NTPase"/>
</dbReference>
<organism evidence="11 12">
    <name type="scientific">Branchiibius hedensis</name>
    <dbReference type="NCBI Taxonomy" id="672460"/>
    <lineage>
        <taxon>Bacteria</taxon>
        <taxon>Bacillati</taxon>
        <taxon>Actinomycetota</taxon>
        <taxon>Actinomycetes</taxon>
        <taxon>Micrococcales</taxon>
        <taxon>Dermacoccaceae</taxon>
        <taxon>Branchiibius</taxon>
    </lineage>
</organism>
<evidence type="ECO:0000256" key="9">
    <source>
        <dbReference type="PIRNR" id="PIRNR003128"/>
    </source>
</evidence>
<dbReference type="SUPFAM" id="SSF52540">
    <property type="entry name" value="P-loop containing nucleoside triphosphate hydrolases"/>
    <property type="match status" value="2"/>
</dbReference>
<proteinExistence type="inferred from homology"/>
<dbReference type="CDD" id="cd03241">
    <property type="entry name" value="ABC_RecN"/>
    <property type="match status" value="2"/>
</dbReference>
<gene>
    <name evidence="11" type="ORF">SAMN04489750_1499</name>
</gene>
<evidence type="ECO:0000256" key="5">
    <source>
        <dbReference type="ARBA" id="ARBA00022763"/>
    </source>
</evidence>
<comment type="similarity">
    <text evidence="2 9">Belongs to the RecN family.</text>
</comment>
<reference evidence="12" key="1">
    <citation type="submission" date="2016-10" db="EMBL/GenBank/DDBJ databases">
        <authorList>
            <person name="Varghese N."/>
            <person name="Submissions S."/>
        </authorList>
    </citation>
    <scope>NUCLEOTIDE SEQUENCE [LARGE SCALE GENOMIC DNA]</scope>
    <source>
        <strain evidence="12">DSM 22951</strain>
    </source>
</reference>